<evidence type="ECO:0000259" key="1">
    <source>
        <dbReference type="PROSITE" id="PS50097"/>
    </source>
</evidence>
<dbReference type="PANTHER" id="PTHR47843">
    <property type="entry name" value="BTB DOMAIN-CONTAINING PROTEIN-RELATED"/>
    <property type="match status" value="1"/>
</dbReference>
<dbReference type="Pfam" id="PF00651">
    <property type="entry name" value="BTB"/>
    <property type="match status" value="1"/>
</dbReference>
<accession>A0A6A6TV15</accession>
<dbReference type="InterPro" id="IPR011333">
    <property type="entry name" value="SKP1/BTB/POZ_sf"/>
</dbReference>
<name>A0A6A6TV15_9PEZI</name>
<protein>
    <recommendedName>
        <fullName evidence="1">BTB domain-containing protein</fullName>
    </recommendedName>
</protein>
<dbReference type="AlphaFoldDB" id="A0A6A6TV15"/>
<dbReference type="OrthoDB" id="6359816at2759"/>
<keyword evidence="3" id="KW-1185">Reference proteome</keyword>
<dbReference type="Gene3D" id="3.30.710.10">
    <property type="entry name" value="Potassium Channel Kv1.1, Chain A"/>
    <property type="match status" value="1"/>
</dbReference>
<reference evidence="2" key="1">
    <citation type="journal article" date="2020" name="Stud. Mycol.">
        <title>101 Dothideomycetes genomes: a test case for predicting lifestyles and emergence of pathogens.</title>
        <authorList>
            <person name="Haridas S."/>
            <person name="Albert R."/>
            <person name="Binder M."/>
            <person name="Bloem J."/>
            <person name="Labutti K."/>
            <person name="Salamov A."/>
            <person name="Andreopoulos B."/>
            <person name="Baker S."/>
            <person name="Barry K."/>
            <person name="Bills G."/>
            <person name="Bluhm B."/>
            <person name="Cannon C."/>
            <person name="Castanera R."/>
            <person name="Culley D."/>
            <person name="Daum C."/>
            <person name="Ezra D."/>
            <person name="Gonzalez J."/>
            <person name="Henrissat B."/>
            <person name="Kuo A."/>
            <person name="Liang C."/>
            <person name="Lipzen A."/>
            <person name="Lutzoni F."/>
            <person name="Magnuson J."/>
            <person name="Mondo S."/>
            <person name="Nolan M."/>
            <person name="Ohm R."/>
            <person name="Pangilinan J."/>
            <person name="Park H.-J."/>
            <person name="Ramirez L."/>
            <person name="Alfaro M."/>
            <person name="Sun H."/>
            <person name="Tritt A."/>
            <person name="Yoshinaga Y."/>
            <person name="Zwiers L.-H."/>
            <person name="Turgeon B."/>
            <person name="Goodwin S."/>
            <person name="Spatafora J."/>
            <person name="Crous P."/>
            <person name="Grigoriev I."/>
        </authorList>
    </citation>
    <scope>NUCLEOTIDE SEQUENCE</scope>
    <source>
        <strain evidence="2">CBS 115976</strain>
    </source>
</reference>
<proteinExistence type="predicted"/>
<dbReference type="PANTHER" id="PTHR47843:SF5">
    <property type="entry name" value="BTB_POZ DOMAIN PROTEIN"/>
    <property type="match status" value="1"/>
</dbReference>
<evidence type="ECO:0000313" key="2">
    <source>
        <dbReference type="EMBL" id="KAF2663590.1"/>
    </source>
</evidence>
<dbReference type="PROSITE" id="PS50097">
    <property type="entry name" value="BTB"/>
    <property type="match status" value="1"/>
</dbReference>
<dbReference type="SMART" id="SM00225">
    <property type="entry name" value="BTB"/>
    <property type="match status" value="1"/>
</dbReference>
<dbReference type="InterPro" id="IPR000210">
    <property type="entry name" value="BTB/POZ_dom"/>
</dbReference>
<dbReference type="Proteomes" id="UP000799302">
    <property type="component" value="Unassembled WGS sequence"/>
</dbReference>
<evidence type="ECO:0000313" key="3">
    <source>
        <dbReference type="Proteomes" id="UP000799302"/>
    </source>
</evidence>
<gene>
    <name evidence="2" type="ORF">BT63DRAFT_461317</name>
</gene>
<sequence length="307" mass="34959">MADSFEHAFGPLFDNGTYSDVTVKCGPKSWRLHRSILTPQSAYFNATCRSKMKEDINNEIVLQDQDPEIVGAILKVLYRGPNDILPQFEIVLKSRPNANPFILWVGFYQRANYFQVPWIEKEILRHFTSFVDAKLAPQSVAGGLCWKSILPSLRSSGGPSDGPTIYHFVEAIQYAFQSLNPDLQVELFARIVDSCVLHLPYLMTSRCWQLFSSDKETFAWANLVMTQHLWGRTPNQLSKKTLSIYDRCWGCDGGRSSEAYQFFSSKRRDEDVKIRYLFCNTCQPILRQWLGGASAKDISSSLANLTV</sequence>
<feature type="domain" description="BTB" evidence="1">
    <location>
        <begin position="19"/>
        <end position="86"/>
    </location>
</feature>
<dbReference type="SUPFAM" id="SSF54695">
    <property type="entry name" value="POZ domain"/>
    <property type="match status" value="1"/>
</dbReference>
<dbReference type="EMBL" id="MU004245">
    <property type="protein sequence ID" value="KAF2663590.1"/>
    <property type="molecule type" value="Genomic_DNA"/>
</dbReference>
<organism evidence="2 3">
    <name type="scientific">Microthyrium microscopicum</name>
    <dbReference type="NCBI Taxonomy" id="703497"/>
    <lineage>
        <taxon>Eukaryota</taxon>
        <taxon>Fungi</taxon>
        <taxon>Dikarya</taxon>
        <taxon>Ascomycota</taxon>
        <taxon>Pezizomycotina</taxon>
        <taxon>Dothideomycetes</taxon>
        <taxon>Dothideomycetes incertae sedis</taxon>
        <taxon>Microthyriales</taxon>
        <taxon>Microthyriaceae</taxon>
        <taxon>Microthyrium</taxon>
    </lineage>
</organism>